<evidence type="ECO:0000313" key="2">
    <source>
        <dbReference type="WBParaSite" id="TMUE_2000009260.1"/>
    </source>
</evidence>
<proteinExistence type="predicted"/>
<dbReference type="AlphaFoldDB" id="A0A5S6QPU6"/>
<keyword evidence="1" id="KW-1185">Reference proteome</keyword>
<organism evidence="1 2">
    <name type="scientific">Trichuris muris</name>
    <name type="common">Mouse whipworm</name>
    <dbReference type="NCBI Taxonomy" id="70415"/>
    <lineage>
        <taxon>Eukaryota</taxon>
        <taxon>Metazoa</taxon>
        <taxon>Ecdysozoa</taxon>
        <taxon>Nematoda</taxon>
        <taxon>Enoplea</taxon>
        <taxon>Dorylaimia</taxon>
        <taxon>Trichinellida</taxon>
        <taxon>Trichuridae</taxon>
        <taxon>Trichuris</taxon>
    </lineage>
</organism>
<reference evidence="2" key="1">
    <citation type="submission" date="2019-12" db="UniProtKB">
        <authorList>
            <consortium name="WormBaseParasite"/>
        </authorList>
    </citation>
    <scope>IDENTIFICATION</scope>
</reference>
<protein>
    <submittedName>
        <fullName evidence="2">Uncharacterized protein</fullName>
    </submittedName>
</protein>
<accession>A0A5S6QPU6</accession>
<evidence type="ECO:0000313" key="1">
    <source>
        <dbReference type="Proteomes" id="UP000046395"/>
    </source>
</evidence>
<dbReference type="Proteomes" id="UP000046395">
    <property type="component" value="Unassembled WGS sequence"/>
</dbReference>
<name>A0A5S6QPU6_TRIMR</name>
<sequence>MVRRPWRFVDGSASAHLLPQGAADGRQLCMQVDARNLVRTTVDRPKMRVINVDLFCKVFGEPDASRTSPANNPLGNYIIRIARKCELLAFTRARAVMESKGGAVGSAKVLHAFLDSRCYLCADLALK</sequence>
<dbReference type="WBParaSite" id="TMUE_2000009260.1">
    <property type="protein sequence ID" value="TMUE_2000009260.1"/>
    <property type="gene ID" value="WBGene00287230"/>
</dbReference>